<feature type="signal peptide" evidence="1">
    <location>
        <begin position="1"/>
        <end position="22"/>
    </location>
</feature>
<sequence>MRVNGALRLCFLLLGLCQACRARPPGGPYTTREVGEVPVSQLRMLSLGLAHLLQGLVENVEQLELRGKLVAAGLDEAAESLESLRKQSLQAGRTHRQARKDLQILTARGDGLWRAATDLQEELVDGERERKAMQRRTNRIIQKVKSRTEPRSVKDIMDQQARRLATLTSEVSARDRMIDRRLRHINQLEKRPPCSTGGGFSA</sequence>
<name>G3Q1G4_GASAC</name>
<accession>G3Q1G4</accession>
<keyword evidence="1" id="KW-0732">Signal</keyword>
<dbReference type="AlphaFoldDB" id="G3Q1G4"/>
<evidence type="ECO:0000256" key="1">
    <source>
        <dbReference type="SAM" id="SignalP"/>
    </source>
</evidence>
<dbReference type="InParanoid" id="G3Q1G4"/>
<evidence type="ECO:0000313" key="2">
    <source>
        <dbReference type="Ensembl" id="ENSGACP00000023712.1"/>
    </source>
</evidence>
<dbReference type="Bgee" id="ENSGACG00000017951">
    <property type="expression patterns" value="Expressed in telencephalon and 5 other cell types or tissues"/>
</dbReference>
<reference evidence="2" key="2">
    <citation type="submission" date="2024-04" db="UniProtKB">
        <authorList>
            <consortium name="Ensembl"/>
        </authorList>
    </citation>
    <scope>IDENTIFICATION</scope>
</reference>
<feature type="chain" id="PRO_5003450383" evidence="1">
    <location>
        <begin position="23"/>
        <end position="202"/>
    </location>
</feature>
<proteinExistence type="predicted"/>
<dbReference type="OMA" id="DIMDQQA"/>
<dbReference type="eggNOG" id="ENOG502SUDN">
    <property type="taxonomic scope" value="Eukaryota"/>
</dbReference>
<organism evidence="2">
    <name type="scientific">Gasterosteus aculeatus</name>
    <name type="common">Three-spined stickleback</name>
    <dbReference type="NCBI Taxonomy" id="69293"/>
    <lineage>
        <taxon>Eukaryota</taxon>
        <taxon>Metazoa</taxon>
        <taxon>Chordata</taxon>
        <taxon>Craniata</taxon>
        <taxon>Vertebrata</taxon>
        <taxon>Euteleostomi</taxon>
        <taxon>Actinopterygii</taxon>
        <taxon>Neopterygii</taxon>
        <taxon>Teleostei</taxon>
        <taxon>Neoteleostei</taxon>
        <taxon>Acanthomorphata</taxon>
        <taxon>Eupercaria</taxon>
        <taxon>Perciformes</taxon>
        <taxon>Cottioidei</taxon>
        <taxon>Gasterosteales</taxon>
        <taxon>Gasterosteidae</taxon>
        <taxon>Gasterosteus</taxon>
    </lineage>
</organism>
<reference evidence="2" key="1">
    <citation type="submission" date="2006-01" db="EMBL/GenBank/DDBJ databases">
        <authorList>
            <person name="Lindblad-Toh K."/>
            <person name="Mauceli E."/>
            <person name="Grabherr M."/>
            <person name="Chang J.L."/>
            <person name="Lander E.S."/>
        </authorList>
    </citation>
    <scope>NUCLEOTIDE SEQUENCE [LARGE SCALE GENOMIC DNA]</scope>
</reference>
<protein>
    <submittedName>
        <fullName evidence="2">Uncharacterized protein</fullName>
    </submittedName>
</protein>
<dbReference type="Ensembl" id="ENSGACT00000023758.1">
    <property type="protein sequence ID" value="ENSGACP00000023712.1"/>
    <property type="gene ID" value="ENSGACG00000017951.1"/>
</dbReference>